<sequence>MNRRGGGELNDWMNNLRRKLPVLKSKELGNLGPGFGVGAGCGIGFGIGFMGGSCFLLLKLNEVISVPLVFYLCVHLRACGAHVSRSLAWVLVLGYPDCSLLLDPELDVGLVLDLVMAMAWAGAGVLLIKEIFRDVFLLSTSVRVWVCMEVSEPFVKSCPQHGPRDEIATLIDKFATNTKTLVEATYKMIHKGKGF</sequence>
<accession>A0ACC0LCR6</accession>
<proteinExistence type="predicted"/>
<reference evidence="1" key="1">
    <citation type="submission" date="2022-02" db="EMBL/GenBank/DDBJ databases">
        <title>Plant Genome Project.</title>
        <authorList>
            <person name="Zhang R.-G."/>
        </authorList>
    </citation>
    <scope>NUCLEOTIDE SEQUENCE</scope>
    <source>
        <strain evidence="1">AT1</strain>
    </source>
</reference>
<comment type="caution">
    <text evidence="1">The sequence shown here is derived from an EMBL/GenBank/DDBJ whole genome shotgun (WGS) entry which is preliminary data.</text>
</comment>
<evidence type="ECO:0000313" key="2">
    <source>
        <dbReference type="Proteomes" id="UP001062846"/>
    </source>
</evidence>
<name>A0ACC0LCR6_RHOML</name>
<dbReference type="Proteomes" id="UP001062846">
    <property type="component" value="Chromosome 12"/>
</dbReference>
<organism evidence="1 2">
    <name type="scientific">Rhododendron molle</name>
    <name type="common">Chinese azalea</name>
    <name type="synonym">Azalea mollis</name>
    <dbReference type="NCBI Taxonomy" id="49168"/>
    <lineage>
        <taxon>Eukaryota</taxon>
        <taxon>Viridiplantae</taxon>
        <taxon>Streptophyta</taxon>
        <taxon>Embryophyta</taxon>
        <taxon>Tracheophyta</taxon>
        <taxon>Spermatophyta</taxon>
        <taxon>Magnoliopsida</taxon>
        <taxon>eudicotyledons</taxon>
        <taxon>Gunneridae</taxon>
        <taxon>Pentapetalae</taxon>
        <taxon>asterids</taxon>
        <taxon>Ericales</taxon>
        <taxon>Ericaceae</taxon>
        <taxon>Ericoideae</taxon>
        <taxon>Rhodoreae</taxon>
        <taxon>Rhododendron</taxon>
    </lineage>
</organism>
<protein>
    <submittedName>
        <fullName evidence="1">Uncharacterized protein</fullName>
    </submittedName>
</protein>
<gene>
    <name evidence="1" type="ORF">RHMOL_Rhmol12G0000800</name>
</gene>
<dbReference type="EMBL" id="CM046399">
    <property type="protein sequence ID" value="KAI8526484.1"/>
    <property type="molecule type" value="Genomic_DNA"/>
</dbReference>
<evidence type="ECO:0000313" key="1">
    <source>
        <dbReference type="EMBL" id="KAI8526484.1"/>
    </source>
</evidence>
<keyword evidence="2" id="KW-1185">Reference proteome</keyword>